<feature type="transmembrane region" description="Helical" evidence="6">
    <location>
        <begin position="189"/>
        <end position="210"/>
    </location>
</feature>
<dbReference type="RefSeq" id="WP_228427435.1">
    <property type="nucleotide sequence ID" value="NZ_JAJFNJ020000003.1"/>
</dbReference>
<evidence type="ECO:0000256" key="1">
    <source>
        <dbReference type="ARBA" id="ARBA00004141"/>
    </source>
</evidence>
<dbReference type="InterPro" id="IPR007688">
    <property type="entry name" value="Conjugal_tfr_TrbL/VirB6"/>
</dbReference>
<dbReference type="AlphaFoldDB" id="A0AAJ2X6B6"/>
<proteinExistence type="predicted"/>
<accession>A0AAJ2X6B6</accession>
<dbReference type="Pfam" id="PF04610">
    <property type="entry name" value="TrbL"/>
    <property type="match status" value="1"/>
</dbReference>
<feature type="transmembrane region" description="Helical" evidence="6">
    <location>
        <begin position="281"/>
        <end position="300"/>
    </location>
</feature>
<dbReference type="GO" id="GO:0030255">
    <property type="term" value="P:protein secretion by the type IV secretion system"/>
    <property type="evidence" value="ECO:0007669"/>
    <property type="project" value="InterPro"/>
</dbReference>
<evidence type="ECO:0000313" key="7">
    <source>
        <dbReference type="EMBL" id="MEC3890216.1"/>
    </source>
</evidence>
<keyword evidence="2 6" id="KW-0812">Transmembrane</keyword>
<keyword evidence="4 6" id="KW-0472">Membrane</keyword>
<evidence type="ECO:0000256" key="4">
    <source>
        <dbReference type="ARBA" id="ARBA00023136"/>
    </source>
</evidence>
<reference evidence="7" key="1">
    <citation type="submission" date="2021-10" db="EMBL/GenBank/DDBJ databases">
        <authorList>
            <person name="Hussein R."/>
            <person name="Harrison J."/>
            <person name="Studholme D.J."/>
            <person name="Vicente J."/>
            <person name="Grant M."/>
        </authorList>
    </citation>
    <scope>NUCLEOTIDE SEQUENCE</scope>
    <source>
        <strain evidence="7">NCPPB 2970</strain>
    </source>
</reference>
<evidence type="ECO:0000256" key="5">
    <source>
        <dbReference type="SAM" id="MobiDB-lite"/>
    </source>
</evidence>
<organism evidence="7 8">
    <name type="scientific">Xanthomonas campestris pv. papavericola</name>
    <dbReference type="NCBI Taxonomy" id="487881"/>
    <lineage>
        <taxon>Bacteria</taxon>
        <taxon>Pseudomonadati</taxon>
        <taxon>Pseudomonadota</taxon>
        <taxon>Gammaproteobacteria</taxon>
        <taxon>Lysobacterales</taxon>
        <taxon>Lysobacteraceae</taxon>
        <taxon>Xanthomonas</taxon>
    </lineage>
</organism>
<protein>
    <submittedName>
        <fullName evidence="7">Type IV secretion system protein</fullName>
    </submittedName>
</protein>
<evidence type="ECO:0000256" key="3">
    <source>
        <dbReference type="ARBA" id="ARBA00022989"/>
    </source>
</evidence>
<sequence length="385" mass="40812">MDIASTVSSWLPSLRVADGGSIGDFFFFQAIIKYLRIEIYNFGLETMRSLMGWVGGIAMTLMTLWILFQGYLIITGRSRDSMMALVTGMARGALIVMVASSMGMFGKDLHQFLAVDVPQEITGLITGKEDETAEQQIDQSLAWMQVALTTIDALQVVDDKGLQEEKATAMWMTGIGTGGPALTAAAMLLLYQVAIALFVGFGPLFILCLLFDQTKQLFQKWLLYGIGTMFSMGVLAAMVSICMKMVVKVAGSLWAVKGLGVLLDTDFTNGITSQAMQTGGMGVLLTLLILTTPPMAAFFFQGTLGSFMAYSQIGGATSAGGSPGPQGQAPGSYTPPAPARQGEGSAQSSTSSQDSGRVMTSGNTGASQPTGLMAKADQSNSNIRY</sequence>
<gene>
    <name evidence="7" type="ORF">LLE72_021315</name>
</gene>
<feature type="region of interest" description="Disordered" evidence="5">
    <location>
        <begin position="318"/>
        <end position="385"/>
    </location>
</feature>
<comment type="subcellular location">
    <subcellularLocation>
        <location evidence="1">Membrane</location>
        <topology evidence="1">Multi-pass membrane protein</topology>
    </subcellularLocation>
</comment>
<evidence type="ECO:0000256" key="6">
    <source>
        <dbReference type="SAM" id="Phobius"/>
    </source>
</evidence>
<dbReference type="EMBL" id="JAJFNJ020000003">
    <property type="protein sequence ID" value="MEC3890216.1"/>
    <property type="molecule type" value="Genomic_DNA"/>
</dbReference>
<evidence type="ECO:0000256" key="2">
    <source>
        <dbReference type="ARBA" id="ARBA00022692"/>
    </source>
</evidence>
<keyword evidence="3 6" id="KW-1133">Transmembrane helix</keyword>
<dbReference type="Proteomes" id="UP001297361">
    <property type="component" value="Unassembled WGS sequence"/>
</dbReference>
<evidence type="ECO:0000313" key="8">
    <source>
        <dbReference type="Proteomes" id="UP001297361"/>
    </source>
</evidence>
<feature type="transmembrane region" description="Helical" evidence="6">
    <location>
        <begin position="50"/>
        <end position="72"/>
    </location>
</feature>
<dbReference type="GO" id="GO:0016020">
    <property type="term" value="C:membrane"/>
    <property type="evidence" value="ECO:0007669"/>
    <property type="project" value="UniProtKB-SubCell"/>
</dbReference>
<name>A0AAJ2X6B6_XANCA</name>
<feature type="transmembrane region" description="Helical" evidence="6">
    <location>
        <begin position="222"/>
        <end position="247"/>
    </location>
</feature>
<feature type="compositionally biased region" description="Low complexity" evidence="5">
    <location>
        <begin position="341"/>
        <end position="356"/>
    </location>
</feature>
<feature type="compositionally biased region" description="Polar residues" evidence="5">
    <location>
        <begin position="358"/>
        <end position="370"/>
    </location>
</feature>
<reference evidence="7" key="2">
    <citation type="submission" date="2024-01" db="EMBL/GenBank/DDBJ databases">
        <title>Long-read genome sequencing of X. campestris pv. papavericola.</title>
        <authorList>
            <person name="Hussain R.M.F."/>
            <person name="Greer S."/>
            <person name="Harrison J."/>
            <person name="Grant M."/>
            <person name="Vicente J."/>
            <person name="Studholme D.J."/>
        </authorList>
    </citation>
    <scope>NUCLEOTIDE SEQUENCE</scope>
    <source>
        <strain evidence="7">NCPPB 2970</strain>
    </source>
</reference>
<comment type="caution">
    <text evidence="7">The sequence shown here is derived from an EMBL/GenBank/DDBJ whole genome shotgun (WGS) entry which is preliminary data.</text>
</comment>
<feature type="transmembrane region" description="Helical" evidence="6">
    <location>
        <begin position="84"/>
        <end position="105"/>
    </location>
</feature>